<comment type="similarity">
    <text evidence="2">Belongs to the transketolase family.</text>
</comment>
<dbReference type="PANTHER" id="PTHR47514:SF1">
    <property type="entry name" value="TRANSKETOLASE N-TERMINAL SECTION-RELATED"/>
    <property type="match status" value="1"/>
</dbReference>
<comment type="caution">
    <text evidence="7">The sequence shown here is derived from an EMBL/GenBank/DDBJ whole genome shotgun (WGS) entry which is preliminary data.</text>
</comment>
<evidence type="ECO:0000256" key="3">
    <source>
        <dbReference type="ARBA" id="ARBA00022679"/>
    </source>
</evidence>
<dbReference type="EMBL" id="LBVO01000003">
    <property type="protein sequence ID" value="KKQ90558.1"/>
    <property type="molecule type" value="Genomic_DNA"/>
</dbReference>
<reference evidence="7 8" key="1">
    <citation type="journal article" date="2015" name="Nature">
        <title>rRNA introns, odd ribosomes, and small enigmatic genomes across a large radiation of phyla.</title>
        <authorList>
            <person name="Brown C.T."/>
            <person name="Hug L.A."/>
            <person name="Thomas B.C."/>
            <person name="Sharon I."/>
            <person name="Castelle C.J."/>
            <person name="Singh A."/>
            <person name="Wilkins M.J."/>
            <person name="Williams K.H."/>
            <person name="Banfield J.F."/>
        </authorList>
    </citation>
    <scope>NUCLEOTIDE SEQUENCE [LARGE SCALE GENOMIC DNA]</scope>
</reference>
<gene>
    <name evidence="7" type="ORF">UT11_C0003G0012</name>
</gene>
<name>A0A0G0LF87_9BACT</name>
<evidence type="ECO:0000313" key="8">
    <source>
        <dbReference type="Proteomes" id="UP000033934"/>
    </source>
</evidence>
<evidence type="ECO:0000259" key="6">
    <source>
        <dbReference type="Pfam" id="PF00456"/>
    </source>
</evidence>
<dbReference type="CDD" id="cd02012">
    <property type="entry name" value="TPP_TK"/>
    <property type="match status" value="1"/>
</dbReference>
<evidence type="ECO:0000313" key="7">
    <source>
        <dbReference type="EMBL" id="KKQ90558.1"/>
    </source>
</evidence>
<keyword evidence="4" id="KW-0479">Metal-binding</keyword>
<sequence>MHQELIKQKAKEIRIEIIKMITKAGSGHPAGSLGMTDIFTALYFDILNHNPKKPNWPDRDRLILSCGHIVPVWYATLAEAGYFPKKELATLRQIGSRLQGHPKRHSLPGIENTSGPLGQGVSVACGVALATKMKNQDFTTYLISSDGEHDEGQTWEAIMFAHHHKLDNLINIVDRNQIQISGNTEEIMSIGRLSDKYQAFGWQVFETDGHDFTQIINTISKCHESNGRPKVVIAHTTPGKGVSFMENDFRWHGKAPNQEDAARALEELNLSN</sequence>
<feature type="domain" description="Transketolase N-terminal" evidence="6">
    <location>
        <begin position="8"/>
        <end position="264"/>
    </location>
</feature>
<comment type="cofactor">
    <cofactor evidence="1">
        <name>thiamine diphosphate</name>
        <dbReference type="ChEBI" id="CHEBI:58937"/>
    </cofactor>
</comment>
<dbReference type="AlphaFoldDB" id="A0A0G0LF87"/>
<organism evidence="7 8">
    <name type="scientific">Berkelbacteria bacterium GW2011_GWA2_38_9</name>
    <dbReference type="NCBI Taxonomy" id="1618334"/>
    <lineage>
        <taxon>Bacteria</taxon>
        <taxon>Candidatus Berkelbacteria</taxon>
    </lineage>
</organism>
<keyword evidence="5" id="KW-0786">Thiamine pyrophosphate</keyword>
<proteinExistence type="inferred from homology"/>
<dbReference type="GO" id="GO:0016740">
    <property type="term" value="F:transferase activity"/>
    <property type="evidence" value="ECO:0007669"/>
    <property type="project" value="UniProtKB-KW"/>
</dbReference>
<dbReference type="PATRIC" id="fig|1618334.3.peg.42"/>
<dbReference type="InterPro" id="IPR049557">
    <property type="entry name" value="Transketolase_CS"/>
</dbReference>
<accession>A0A0G0LF87</accession>
<dbReference type="PROSITE" id="PS00801">
    <property type="entry name" value="TRANSKETOLASE_1"/>
    <property type="match status" value="1"/>
</dbReference>
<dbReference type="GO" id="GO:0046872">
    <property type="term" value="F:metal ion binding"/>
    <property type="evidence" value="ECO:0007669"/>
    <property type="project" value="UniProtKB-KW"/>
</dbReference>
<dbReference type="PANTHER" id="PTHR47514">
    <property type="entry name" value="TRANSKETOLASE N-TERMINAL SECTION-RELATED"/>
    <property type="match status" value="1"/>
</dbReference>
<dbReference type="InterPro" id="IPR005474">
    <property type="entry name" value="Transketolase_N"/>
</dbReference>
<keyword evidence="3" id="KW-0808">Transferase</keyword>
<evidence type="ECO:0000256" key="4">
    <source>
        <dbReference type="ARBA" id="ARBA00022723"/>
    </source>
</evidence>
<dbReference type="SUPFAM" id="SSF52518">
    <property type="entry name" value="Thiamin diphosphate-binding fold (THDP-binding)"/>
    <property type="match status" value="1"/>
</dbReference>
<evidence type="ECO:0000256" key="2">
    <source>
        <dbReference type="ARBA" id="ARBA00007131"/>
    </source>
</evidence>
<dbReference type="Proteomes" id="UP000033934">
    <property type="component" value="Unassembled WGS sequence"/>
</dbReference>
<protein>
    <recommendedName>
        <fullName evidence="6">Transketolase N-terminal domain-containing protein</fullName>
    </recommendedName>
</protein>
<dbReference type="InterPro" id="IPR029061">
    <property type="entry name" value="THDP-binding"/>
</dbReference>
<evidence type="ECO:0000256" key="1">
    <source>
        <dbReference type="ARBA" id="ARBA00001964"/>
    </source>
</evidence>
<dbReference type="Gene3D" id="3.40.50.970">
    <property type="match status" value="1"/>
</dbReference>
<dbReference type="Pfam" id="PF00456">
    <property type="entry name" value="Transketolase_N"/>
    <property type="match status" value="1"/>
</dbReference>
<evidence type="ECO:0000256" key="5">
    <source>
        <dbReference type="ARBA" id="ARBA00023052"/>
    </source>
</evidence>